<name>A0ABW8TCM6_9CLOT</name>
<dbReference type="CDD" id="cd00006">
    <property type="entry name" value="PTS_IIA_man"/>
    <property type="match status" value="1"/>
</dbReference>
<sequence>MRNIIIATHGELAKGLRFSTEFIMGEQKTLHVIPAYTSECPDFKNKLHELIEKYIEEGEVIILTDLFGGSVNTEVMNLLNKYKNVFLIAGANLSLVIQLLAANDDTNIRDVIEKGVKEARKGIIFCNNLIDCDEEAQLDEF</sequence>
<dbReference type="PROSITE" id="PS51096">
    <property type="entry name" value="PTS_EIIA_TYPE_4"/>
    <property type="match status" value="1"/>
</dbReference>
<dbReference type="RefSeq" id="WP_406786139.1">
    <property type="nucleotide sequence ID" value="NZ_JBJIAA010000002.1"/>
</dbReference>
<dbReference type="Pfam" id="PF03610">
    <property type="entry name" value="EIIA-man"/>
    <property type="match status" value="1"/>
</dbReference>
<dbReference type="EMBL" id="JBJIAA010000002">
    <property type="protein sequence ID" value="MFL0249473.1"/>
    <property type="molecule type" value="Genomic_DNA"/>
</dbReference>
<dbReference type="InterPro" id="IPR036662">
    <property type="entry name" value="PTS_EIIA_man-typ_sf"/>
</dbReference>
<keyword evidence="5" id="KW-0808">Transferase</keyword>
<keyword evidence="3" id="KW-0963">Cytoplasm</keyword>
<evidence type="ECO:0000256" key="5">
    <source>
        <dbReference type="ARBA" id="ARBA00022679"/>
    </source>
</evidence>
<reference evidence="9 10" key="1">
    <citation type="submission" date="2024-11" db="EMBL/GenBank/DDBJ databases">
        <authorList>
            <person name="Heng Y.C."/>
            <person name="Lim A.C.H."/>
            <person name="Lee J.K.Y."/>
            <person name="Kittelmann S."/>
        </authorList>
    </citation>
    <scope>NUCLEOTIDE SEQUENCE [LARGE SCALE GENOMIC DNA]</scope>
    <source>
        <strain evidence="9 10">WILCCON 0114</strain>
    </source>
</reference>
<evidence type="ECO:0000256" key="3">
    <source>
        <dbReference type="ARBA" id="ARBA00022490"/>
    </source>
</evidence>
<keyword evidence="4 9" id="KW-0762">Sugar transport</keyword>
<protein>
    <submittedName>
        <fullName evidence="9">PTS sugar transporter subunit IIA</fullName>
    </submittedName>
</protein>
<organism evidence="9 10">
    <name type="scientific">Clostridium neuense</name>
    <dbReference type="NCBI Taxonomy" id="1728934"/>
    <lineage>
        <taxon>Bacteria</taxon>
        <taxon>Bacillati</taxon>
        <taxon>Bacillota</taxon>
        <taxon>Clostridia</taxon>
        <taxon>Eubacteriales</taxon>
        <taxon>Clostridiaceae</taxon>
        <taxon>Clostridium</taxon>
    </lineage>
</organism>
<evidence type="ECO:0000256" key="1">
    <source>
        <dbReference type="ARBA" id="ARBA00004496"/>
    </source>
</evidence>
<dbReference type="InterPro" id="IPR051471">
    <property type="entry name" value="Bacterial_PTS_sugar_comp"/>
</dbReference>
<dbReference type="InterPro" id="IPR033887">
    <property type="entry name" value="PTS_IIA_man"/>
</dbReference>
<keyword evidence="6" id="KW-0598">Phosphotransferase system</keyword>
<dbReference type="PANTHER" id="PTHR33799">
    <property type="entry name" value="PTS PERMEASE-RELATED-RELATED"/>
    <property type="match status" value="1"/>
</dbReference>
<evidence type="ECO:0000259" key="8">
    <source>
        <dbReference type="PROSITE" id="PS51096"/>
    </source>
</evidence>
<gene>
    <name evidence="9" type="ORF">ACJDT4_03490</name>
</gene>
<dbReference type="Proteomes" id="UP001623592">
    <property type="component" value="Unassembled WGS sequence"/>
</dbReference>
<evidence type="ECO:0000313" key="9">
    <source>
        <dbReference type="EMBL" id="MFL0249473.1"/>
    </source>
</evidence>
<dbReference type="PANTHER" id="PTHR33799:SF1">
    <property type="entry name" value="PTS SYSTEM MANNOSE-SPECIFIC EIIAB COMPONENT-RELATED"/>
    <property type="match status" value="1"/>
</dbReference>
<dbReference type="SUPFAM" id="SSF53062">
    <property type="entry name" value="PTS system fructose IIA component-like"/>
    <property type="match status" value="1"/>
</dbReference>
<comment type="caution">
    <text evidence="9">The sequence shown here is derived from an EMBL/GenBank/DDBJ whole genome shotgun (WGS) entry which is preliminary data.</text>
</comment>
<dbReference type="InterPro" id="IPR004701">
    <property type="entry name" value="PTS_EIIA_man-typ"/>
</dbReference>
<evidence type="ECO:0000313" key="10">
    <source>
        <dbReference type="Proteomes" id="UP001623592"/>
    </source>
</evidence>
<evidence type="ECO:0000256" key="2">
    <source>
        <dbReference type="ARBA" id="ARBA00022448"/>
    </source>
</evidence>
<feature type="domain" description="PTS EIIA type-4" evidence="8">
    <location>
        <begin position="1"/>
        <end position="123"/>
    </location>
</feature>
<keyword evidence="10" id="KW-1185">Reference proteome</keyword>
<evidence type="ECO:0000256" key="4">
    <source>
        <dbReference type="ARBA" id="ARBA00022597"/>
    </source>
</evidence>
<evidence type="ECO:0000256" key="7">
    <source>
        <dbReference type="ARBA" id="ARBA00022777"/>
    </source>
</evidence>
<dbReference type="Gene3D" id="3.40.50.510">
    <property type="entry name" value="Phosphotransferase system, mannose-type IIA component"/>
    <property type="match status" value="1"/>
</dbReference>
<proteinExistence type="predicted"/>
<keyword evidence="2" id="KW-0813">Transport</keyword>
<comment type="subcellular location">
    <subcellularLocation>
        <location evidence="1">Cytoplasm</location>
    </subcellularLocation>
</comment>
<keyword evidence="7" id="KW-0418">Kinase</keyword>
<evidence type="ECO:0000256" key="6">
    <source>
        <dbReference type="ARBA" id="ARBA00022683"/>
    </source>
</evidence>
<accession>A0ABW8TCM6</accession>